<organism evidence="1 2">
    <name type="scientific">Symbiodinium pilosum</name>
    <name type="common">Dinoflagellate</name>
    <dbReference type="NCBI Taxonomy" id="2952"/>
    <lineage>
        <taxon>Eukaryota</taxon>
        <taxon>Sar</taxon>
        <taxon>Alveolata</taxon>
        <taxon>Dinophyceae</taxon>
        <taxon>Suessiales</taxon>
        <taxon>Symbiodiniaceae</taxon>
        <taxon>Symbiodinium</taxon>
    </lineage>
</organism>
<accession>A0A812VED5</accession>
<proteinExistence type="predicted"/>
<evidence type="ECO:0000313" key="1">
    <source>
        <dbReference type="EMBL" id="CAE7636368.1"/>
    </source>
</evidence>
<sequence length="515" mass="58702">MGSPKAAEIQTSAHRAPEVMLFKPGASVTIQSHRRSSLPTGTSTEELLEHFAKSFPENQDSSPKKNLTLCERLEQLQRQTESGITVTDFLDTIPKPKEFNKHMDDFLGTISKQKAAQRRQEDLDRRKYAAKVKAFEGQLGQSASAPELARPLQLSSGVHGSASYSFGRPTHKKGKFQVPVLQVRDAEYGTEGEITPGAGHYSLPSATFPEVVEHGGSQTGGWKYAEHKLFMECLKAHRHKPTQHFFEHLYHEMPDMPRLEIVDHVHWLANFYFHLAQKQWNIDKYEDDKQLAAMQKTRKFPSIEEQEQKEWMHRQEVMTQRRKRDELHAWADREERRLGLKRMEVKADFQPHQRFQGEVVEANIRGPHPGLKRSPGYTWCNSKEVRDLQSKHFTDLSHVRSSSHLDGPGPGQYLGHEEQSRLLKKSPSYVFGLKKPAAKIVGPSLNGPGYTGPDHAWDRVSKDLAIISHHQNKPAWRFGKENARKYPLQVELSSPPEVGPGMYESTKGLHTQFPL</sequence>
<dbReference type="OrthoDB" id="420380at2759"/>
<dbReference type="Proteomes" id="UP000649617">
    <property type="component" value="Unassembled WGS sequence"/>
</dbReference>
<reference evidence="1" key="1">
    <citation type="submission" date="2021-02" db="EMBL/GenBank/DDBJ databases">
        <authorList>
            <person name="Dougan E. K."/>
            <person name="Rhodes N."/>
            <person name="Thang M."/>
            <person name="Chan C."/>
        </authorList>
    </citation>
    <scope>NUCLEOTIDE SEQUENCE</scope>
</reference>
<name>A0A812VED5_SYMPI</name>
<gene>
    <name evidence="1" type="primary">rpc2</name>
    <name evidence="1" type="ORF">SPIL2461_LOCUS16780</name>
</gene>
<evidence type="ECO:0000313" key="2">
    <source>
        <dbReference type="Proteomes" id="UP000649617"/>
    </source>
</evidence>
<protein>
    <submittedName>
        <fullName evidence="1">Rpc2 protein</fullName>
    </submittedName>
</protein>
<comment type="caution">
    <text evidence="1">The sequence shown here is derived from an EMBL/GenBank/DDBJ whole genome shotgun (WGS) entry which is preliminary data.</text>
</comment>
<dbReference type="AlphaFoldDB" id="A0A812VED5"/>
<keyword evidence="2" id="KW-1185">Reference proteome</keyword>
<dbReference type="EMBL" id="CAJNIZ010042749">
    <property type="protein sequence ID" value="CAE7636368.1"/>
    <property type="molecule type" value="Genomic_DNA"/>
</dbReference>